<accession>A0A1E7FR23</accession>
<evidence type="ECO:0000313" key="6">
    <source>
        <dbReference type="Proteomes" id="UP000095751"/>
    </source>
</evidence>
<dbReference type="PANTHER" id="PTHR10281">
    <property type="entry name" value="MEMBRANE-ASSOCIATED PROGESTERONE RECEPTOR COMPONENT-RELATED"/>
    <property type="match status" value="1"/>
</dbReference>
<dbReference type="KEGG" id="fcy:FRACYDRAFT_267679"/>
<dbReference type="GO" id="GO:0012505">
    <property type="term" value="C:endomembrane system"/>
    <property type="evidence" value="ECO:0007669"/>
    <property type="project" value="TreeGrafter"/>
</dbReference>
<dbReference type="InterPro" id="IPR036400">
    <property type="entry name" value="Cyt_B5-like_heme/steroid_sf"/>
</dbReference>
<dbReference type="GO" id="GO:0016020">
    <property type="term" value="C:membrane"/>
    <property type="evidence" value="ECO:0007669"/>
    <property type="project" value="TreeGrafter"/>
</dbReference>
<sequence length="228" mass="25761">MKFFRRRHCIFWHLALVLVIVIFSSAGTTTVFLAGAINDISESPPSSDDNNGDDNNNKQECKNDDGEGECSKNSNEQNKKQRVHRIVTPDELGLKTGEDGSAVWISILGDIYDVTEGKSFYGKGRSYGAFAGRDCTVCFVSGVFTAEEATKHTDELTDALLPGVLEWARFYATHEAYKFIGYLVDPRYYNEKGEPTTNLIDLRKRFSVSVQKERERERERKLKKKAVV</sequence>
<evidence type="ECO:0000256" key="1">
    <source>
        <dbReference type="ARBA" id="ARBA00038357"/>
    </source>
</evidence>
<dbReference type="OrthoDB" id="547796at2759"/>
<feature type="region of interest" description="Disordered" evidence="2">
    <location>
        <begin position="42"/>
        <end position="83"/>
    </location>
</feature>
<evidence type="ECO:0000256" key="2">
    <source>
        <dbReference type="SAM" id="MobiDB-lite"/>
    </source>
</evidence>
<keyword evidence="3" id="KW-0732">Signal</keyword>
<dbReference type="Gene3D" id="3.10.120.10">
    <property type="entry name" value="Cytochrome b5-like heme/steroid binding domain"/>
    <property type="match status" value="1"/>
</dbReference>
<evidence type="ECO:0000259" key="4">
    <source>
        <dbReference type="SMART" id="SM01117"/>
    </source>
</evidence>
<gene>
    <name evidence="5" type="ORF">FRACYDRAFT_267679</name>
</gene>
<feature type="chain" id="PRO_5009193499" evidence="3">
    <location>
        <begin position="27"/>
        <end position="228"/>
    </location>
</feature>
<proteinExistence type="inferred from homology"/>
<dbReference type="Pfam" id="PF00173">
    <property type="entry name" value="Cyt-b5"/>
    <property type="match status" value="1"/>
</dbReference>
<dbReference type="AlphaFoldDB" id="A0A1E7FR23"/>
<dbReference type="EMBL" id="KV784354">
    <property type="protein sequence ID" value="OEU20555.1"/>
    <property type="molecule type" value="Genomic_DNA"/>
</dbReference>
<comment type="similarity">
    <text evidence="1">Belongs to the cytochrome b5 family. MAPR subfamily.</text>
</comment>
<dbReference type="PANTHER" id="PTHR10281:SF4">
    <property type="entry name" value="NEUFERRICIN"/>
    <property type="match status" value="1"/>
</dbReference>
<name>A0A1E7FR23_9STRA</name>
<dbReference type="InterPro" id="IPR050577">
    <property type="entry name" value="MAPR/NEUFC/NENF-like"/>
</dbReference>
<evidence type="ECO:0000313" key="5">
    <source>
        <dbReference type="EMBL" id="OEU20555.1"/>
    </source>
</evidence>
<dbReference type="InParanoid" id="A0A1E7FR23"/>
<organism evidence="5 6">
    <name type="scientific">Fragilariopsis cylindrus CCMP1102</name>
    <dbReference type="NCBI Taxonomy" id="635003"/>
    <lineage>
        <taxon>Eukaryota</taxon>
        <taxon>Sar</taxon>
        <taxon>Stramenopiles</taxon>
        <taxon>Ochrophyta</taxon>
        <taxon>Bacillariophyta</taxon>
        <taxon>Bacillariophyceae</taxon>
        <taxon>Bacillariophycidae</taxon>
        <taxon>Bacillariales</taxon>
        <taxon>Bacillariaceae</taxon>
        <taxon>Fragilariopsis</taxon>
    </lineage>
</organism>
<feature type="compositionally biased region" description="Basic and acidic residues" evidence="2">
    <location>
        <begin position="55"/>
        <end position="65"/>
    </location>
</feature>
<reference evidence="5 6" key="1">
    <citation type="submission" date="2016-09" db="EMBL/GenBank/DDBJ databases">
        <title>Extensive genetic diversity and differential bi-allelic expression allows diatom success in the polar Southern Ocean.</title>
        <authorList>
            <consortium name="DOE Joint Genome Institute"/>
            <person name="Mock T."/>
            <person name="Otillar R.P."/>
            <person name="Strauss J."/>
            <person name="Dupont C."/>
            <person name="Frickenhaus S."/>
            <person name="Maumus F."/>
            <person name="Mcmullan M."/>
            <person name="Sanges R."/>
            <person name="Schmutz J."/>
            <person name="Toseland A."/>
            <person name="Valas R."/>
            <person name="Veluchamy A."/>
            <person name="Ward B.J."/>
            <person name="Allen A."/>
            <person name="Barry K."/>
            <person name="Falciatore A."/>
            <person name="Ferrante M."/>
            <person name="Fortunato A.E."/>
            <person name="Gloeckner G."/>
            <person name="Gruber A."/>
            <person name="Hipkin R."/>
            <person name="Janech M."/>
            <person name="Kroth P."/>
            <person name="Leese F."/>
            <person name="Lindquist E."/>
            <person name="Lyon B.R."/>
            <person name="Martin J."/>
            <person name="Mayer C."/>
            <person name="Parker M."/>
            <person name="Quesneville H."/>
            <person name="Raymond J."/>
            <person name="Uhlig C."/>
            <person name="Valentin K.U."/>
            <person name="Worden A.Z."/>
            <person name="Armbrust E.V."/>
            <person name="Bowler C."/>
            <person name="Green B."/>
            <person name="Moulton V."/>
            <person name="Van Oosterhout C."/>
            <person name="Grigoriev I."/>
        </authorList>
    </citation>
    <scope>NUCLEOTIDE SEQUENCE [LARGE SCALE GENOMIC DNA]</scope>
    <source>
        <strain evidence="5 6">CCMP1102</strain>
    </source>
</reference>
<feature type="signal peptide" evidence="3">
    <location>
        <begin position="1"/>
        <end position="26"/>
    </location>
</feature>
<protein>
    <submittedName>
        <fullName evidence="5">Cytochrome b5</fullName>
    </submittedName>
</protein>
<evidence type="ECO:0000256" key="3">
    <source>
        <dbReference type="SAM" id="SignalP"/>
    </source>
</evidence>
<keyword evidence="6" id="KW-1185">Reference proteome</keyword>
<dbReference type="SMART" id="SM01117">
    <property type="entry name" value="Cyt-b5"/>
    <property type="match status" value="1"/>
</dbReference>
<dbReference type="Proteomes" id="UP000095751">
    <property type="component" value="Unassembled WGS sequence"/>
</dbReference>
<feature type="domain" description="Cytochrome b5 heme-binding" evidence="4">
    <location>
        <begin position="87"/>
        <end position="184"/>
    </location>
</feature>
<dbReference type="SUPFAM" id="SSF55856">
    <property type="entry name" value="Cytochrome b5-like heme/steroid binding domain"/>
    <property type="match status" value="1"/>
</dbReference>
<dbReference type="InterPro" id="IPR001199">
    <property type="entry name" value="Cyt_B5-like_heme/steroid-bd"/>
</dbReference>